<accession>A0ACD1AAM6</accession>
<name>A0ACD1AAM6_9FIRM</name>
<proteinExistence type="predicted"/>
<organism evidence="1 2">
    <name type="scientific">Anoxybacterium hadale</name>
    <dbReference type="NCBI Taxonomy" id="3408580"/>
    <lineage>
        <taxon>Bacteria</taxon>
        <taxon>Bacillati</taxon>
        <taxon>Bacillota</taxon>
        <taxon>Clostridia</taxon>
        <taxon>Peptostreptococcales</taxon>
        <taxon>Anaerovoracaceae</taxon>
        <taxon>Anoxybacterium</taxon>
    </lineage>
</organism>
<protein>
    <submittedName>
        <fullName evidence="1">Transcriptional regulator</fullName>
    </submittedName>
</protein>
<keyword evidence="2" id="KW-1185">Reference proteome</keyword>
<dbReference type="Proteomes" id="UP000594014">
    <property type="component" value="Chromosome"/>
</dbReference>
<reference evidence="1" key="1">
    <citation type="submission" date="2019-08" db="EMBL/GenBank/DDBJ databases">
        <title>Genome sequence of Clostridiales bacterium MT110.</title>
        <authorList>
            <person name="Cao J."/>
        </authorList>
    </citation>
    <scope>NUCLEOTIDE SEQUENCE</scope>
    <source>
        <strain evidence="1">MT110</strain>
    </source>
</reference>
<sequence length="414" mass="47726">METSVELHRNQELEIQMLGDFCLRYGDQILSGDRIRGKQVWSLLEYIMVNRHNEISMDGQIQVLWEDDEVDDPANALKNLAYRLRVALRNSLGLKDMDTIVFKHGAYAWNKSFLCIVDADLLEESYKALQQNSLDLVTQKMHLEKIIRLYKGGFMPQSAYKEWILPQAVYYQRIYMEAVQRYSTILLDEGDCSAVEELCRRAISIDPFVETNHALLIQALIQSKNHGKAIEHYNYVNKLYYDELGVRPSDQITKLYHMAVDKGDASAQDISMIKDDLKEVADINGAIYCNYEEFKMIYQLEARASLRSGKSIFIALLTVTGKDRKSLPKNNLDTTFEKLKNSIVYALRKDDVVARYGRTQFLLMLSNLTYENSNMVLDRLVKKINCSGIDDAVEVYGQLQTLEPIELEEQYVSV</sequence>
<dbReference type="EMBL" id="CP042469">
    <property type="protein sequence ID" value="QOX63384.1"/>
    <property type="molecule type" value="Genomic_DNA"/>
</dbReference>
<evidence type="ECO:0000313" key="2">
    <source>
        <dbReference type="Proteomes" id="UP000594014"/>
    </source>
</evidence>
<gene>
    <name evidence="1" type="ORF">FRZ06_08470</name>
</gene>
<evidence type="ECO:0000313" key="1">
    <source>
        <dbReference type="EMBL" id="QOX63384.1"/>
    </source>
</evidence>